<organism evidence="2 3">
    <name type="scientific">Camelina sativa</name>
    <name type="common">False flax</name>
    <name type="synonym">Myagrum sativum</name>
    <dbReference type="NCBI Taxonomy" id="90675"/>
    <lineage>
        <taxon>Eukaryota</taxon>
        <taxon>Viridiplantae</taxon>
        <taxon>Streptophyta</taxon>
        <taxon>Embryophyta</taxon>
        <taxon>Tracheophyta</taxon>
        <taxon>Spermatophyta</taxon>
        <taxon>Magnoliopsida</taxon>
        <taxon>eudicotyledons</taxon>
        <taxon>Gunneridae</taxon>
        <taxon>Pentapetalae</taxon>
        <taxon>rosids</taxon>
        <taxon>malvids</taxon>
        <taxon>Brassicales</taxon>
        <taxon>Brassicaceae</taxon>
        <taxon>Camelineae</taxon>
        <taxon>Camelina</taxon>
    </lineage>
</organism>
<sequence length="230" mass="26932">MSMAIKFFTLFFFFLFVESSTAKNIQSEFFYKVGDDGRLTLRTPHELSGNEYVHMFVRKMEDLQREADEKYPLWKSTNYLERSLFLLKKAQEFVELWDERRKSQISGNSYLYLALRNKVQCDLWPVLYDYCRQSEGTNILTYMMYDFCRQSEGANLLKYMTYSLSPEAANGLVPPLINYSSPCFPVSRIPSSSSGKVFMMITEVHGIRVDRRLCTALERKSEKRSICGTM</sequence>
<evidence type="ECO:0000256" key="1">
    <source>
        <dbReference type="SAM" id="SignalP"/>
    </source>
</evidence>
<name>A0ABM0U5Z1_CAMSA</name>
<evidence type="ECO:0000313" key="3">
    <source>
        <dbReference type="RefSeq" id="XP_010436353.1"/>
    </source>
</evidence>
<evidence type="ECO:0000313" key="2">
    <source>
        <dbReference type="Proteomes" id="UP000694864"/>
    </source>
</evidence>
<keyword evidence="2" id="KW-1185">Reference proteome</keyword>
<reference evidence="3" key="2">
    <citation type="submission" date="2025-08" db="UniProtKB">
        <authorList>
            <consortium name="RefSeq"/>
        </authorList>
    </citation>
    <scope>IDENTIFICATION</scope>
    <source>
        <tissue evidence="3">Leaf</tissue>
    </source>
</reference>
<dbReference type="RefSeq" id="XP_010436353.1">
    <property type="nucleotide sequence ID" value="XM_010438051.1"/>
</dbReference>
<protein>
    <submittedName>
        <fullName evidence="3">Uncharacterized protein LOC104720079</fullName>
    </submittedName>
</protein>
<proteinExistence type="predicted"/>
<dbReference type="GeneID" id="104720079"/>
<gene>
    <name evidence="3" type="primary">LOC104720079</name>
</gene>
<feature type="chain" id="PRO_5045824874" evidence="1">
    <location>
        <begin position="23"/>
        <end position="230"/>
    </location>
</feature>
<feature type="signal peptide" evidence="1">
    <location>
        <begin position="1"/>
        <end position="22"/>
    </location>
</feature>
<accession>A0ABM0U5Z1</accession>
<dbReference type="Proteomes" id="UP000694864">
    <property type="component" value="Chromosome 10"/>
</dbReference>
<keyword evidence="1" id="KW-0732">Signal</keyword>
<reference evidence="2" key="1">
    <citation type="journal article" date="2014" name="Nat. Commun.">
        <title>The emerging biofuel crop Camelina sativa retains a highly undifferentiated hexaploid genome structure.</title>
        <authorList>
            <person name="Kagale S."/>
            <person name="Koh C."/>
            <person name="Nixon J."/>
            <person name="Bollina V."/>
            <person name="Clarke W.E."/>
            <person name="Tuteja R."/>
            <person name="Spillane C."/>
            <person name="Robinson S.J."/>
            <person name="Links M.G."/>
            <person name="Clarke C."/>
            <person name="Higgins E.E."/>
            <person name="Huebert T."/>
            <person name="Sharpe A.G."/>
            <person name="Parkin I.A."/>
        </authorList>
    </citation>
    <scope>NUCLEOTIDE SEQUENCE [LARGE SCALE GENOMIC DNA]</scope>
    <source>
        <strain evidence="2">cv. DH55</strain>
    </source>
</reference>